<evidence type="ECO:0000313" key="2">
    <source>
        <dbReference type="EMBL" id="OSX73288.1"/>
    </source>
</evidence>
<feature type="region of interest" description="Disordered" evidence="1">
    <location>
        <begin position="466"/>
        <end position="511"/>
    </location>
</feature>
<feature type="compositionally biased region" description="Pro residues" evidence="1">
    <location>
        <begin position="92"/>
        <end position="109"/>
    </location>
</feature>
<feature type="region of interest" description="Disordered" evidence="1">
    <location>
        <begin position="400"/>
        <end position="450"/>
    </location>
</feature>
<feature type="compositionally biased region" description="Low complexity" evidence="1">
    <location>
        <begin position="162"/>
        <end position="171"/>
    </location>
</feature>
<keyword evidence="3" id="KW-1185">Reference proteome</keyword>
<feature type="compositionally biased region" description="Gly residues" evidence="1">
    <location>
        <begin position="468"/>
        <end position="488"/>
    </location>
</feature>
<accession>A0A1X6NXG3</accession>
<proteinExistence type="predicted"/>
<feature type="compositionally biased region" description="Basic and acidic residues" evidence="1">
    <location>
        <begin position="136"/>
        <end position="149"/>
    </location>
</feature>
<dbReference type="Proteomes" id="UP000218209">
    <property type="component" value="Unassembled WGS sequence"/>
</dbReference>
<sequence>MPSTRKRTREVAQDHLEASVAAAAAAAAAFSVLAADDGDAEDVAHRPIRRRASSRTAAQRPSSPSPAMSPSRRTPPSPARAALQAHRTQPPRRAPPRPPPKRAPVPPPRAAARHARLPLGGLLPVQGTRAPAARLDSIRAGDSDGHATDEISLADSRPLAPSGGRATARRGSGSGALPGSGPPVSSGRRQGGTPGSPARGPRPEATSRLEGNATGGALATSSGGRQAPPAPAPPVLPGPRRRAHLPRPSRLPAASSTGGGATETPCRCRQPRRGRAHTNGRGGFDLPADPHAVARTLAAPPPPVNKMPVFGNDAVGIPPDRVLFVRSIVRAAVKEYFTSYLTWGYQHSQDMEQAITYVELHEPRLAACVRSWGACALLSRAINNKAAHVHARCCSEDAPASSTPSLALGGTSPSRVGASADTVRPARAGTRADATSTGSMPGRSPTGAAGAGQVITGLAVGASPDARGMGGGGGGDGIRARGGAGGHAGATRRGDAPATRTAENFFASISR</sequence>
<feature type="compositionally biased region" description="Pro residues" evidence="1">
    <location>
        <begin position="228"/>
        <end position="237"/>
    </location>
</feature>
<evidence type="ECO:0000256" key="1">
    <source>
        <dbReference type="SAM" id="MobiDB-lite"/>
    </source>
</evidence>
<dbReference type="AlphaFoldDB" id="A0A1X6NXG3"/>
<evidence type="ECO:0000313" key="3">
    <source>
        <dbReference type="Proteomes" id="UP000218209"/>
    </source>
</evidence>
<reference evidence="2 3" key="1">
    <citation type="submission" date="2017-03" db="EMBL/GenBank/DDBJ databases">
        <title>WGS assembly of Porphyra umbilicalis.</title>
        <authorList>
            <person name="Brawley S.H."/>
            <person name="Blouin N.A."/>
            <person name="Ficko-Blean E."/>
            <person name="Wheeler G.L."/>
            <person name="Lohr M."/>
            <person name="Goodson H.V."/>
            <person name="Jenkins J.W."/>
            <person name="Blaby-Haas C.E."/>
            <person name="Helliwell K.E."/>
            <person name="Chan C."/>
            <person name="Marriage T."/>
            <person name="Bhattacharya D."/>
            <person name="Klein A.S."/>
            <person name="Badis Y."/>
            <person name="Brodie J."/>
            <person name="Cao Y."/>
            <person name="Collen J."/>
            <person name="Dittami S.M."/>
            <person name="Gachon C.M."/>
            <person name="Green B.R."/>
            <person name="Karpowicz S."/>
            <person name="Kim J.W."/>
            <person name="Kudahl U."/>
            <person name="Lin S."/>
            <person name="Michel G."/>
            <person name="Mittag M."/>
            <person name="Olson B.J."/>
            <person name="Pangilinan J."/>
            <person name="Peng Y."/>
            <person name="Qiu H."/>
            <person name="Shu S."/>
            <person name="Singer J.T."/>
            <person name="Smith A.G."/>
            <person name="Sprecher B.N."/>
            <person name="Wagner V."/>
            <person name="Wang W."/>
            <person name="Wang Z.-Y."/>
            <person name="Yan J."/>
            <person name="Yarish C."/>
            <person name="Zoeuner-Riek S."/>
            <person name="Zhuang Y."/>
            <person name="Zou Y."/>
            <person name="Lindquist E.A."/>
            <person name="Grimwood J."/>
            <person name="Barry K."/>
            <person name="Rokhsar D.S."/>
            <person name="Schmutz J."/>
            <person name="Stiller J.W."/>
            <person name="Grossman A.R."/>
            <person name="Prochnik S.E."/>
        </authorList>
    </citation>
    <scope>NUCLEOTIDE SEQUENCE [LARGE SCALE GENOMIC DNA]</scope>
    <source>
        <strain evidence="2">4086291</strain>
    </source>
</reference>
<dbReference type="EMBL" id="KV919005">
    <property type="protein sequence ID" value="OSX73288.1"/>
    <property type="molecule type" value="Genomic_DNA"/>
</dbReference>
<protein>
    <submittedName>
        <fullName evidence="2">Uncharacterized protein</fullName>
    </submittedName>
</protein>
<feature type="region of interest" description="Disordered" evidence="1">
    <location>
        <begin position="38"/>
        <end position="289"/>
    </location>
</feature>
<feature type="compositionally biased region" description="Basic residues" evidence="1">
    <location>
        <begin position="269"/>
        <end position="278"/>
    </location>
</feature>
<feature type="compositionally biased region" description="Low complexity" evidence="1">
    <location>
        <begin position="54"/>
        <end position="72"/>
    </location>
</feature>
<organism evidence="2 3">
    <name type="scientific">Porphyra umbilicalis</name>
    <name type="common">Purple laver</name>
    <name type="synonym">Red alga</name>
    <dbReference type="NCBI Taxonomy" id="2786"/>
    <lineage>
        <taxon>Eukaryota</taxon>
        <taxon>Rhodophyta</taxon>
        <taxon>Bangiophyceae</taxon>
        <taxon>Bangiales</taxon>
        <taxon>Bangiaceae</taxon>
        <taxon>Porphyra</taxon>
    </lineage>
</organism>
<feature type="compositionally biased region" description="Low complexity" evidence="1">
    <location>
        <begin position="179"/>
        <end position="188"/>
    </location>
</feature>
<feature type="compositionally biased region" description="Low complexity" evidence="1">
    <location>
        <begin position="211"/>
        <end position="227"/>
    </location>
</feature>
<name>A0A1X6NXG3_PORUM</name>
<gene>
    <name evidence="2" type="ORF">BU14_0361s0016</name>
</gene>